<keyword evidence="2 4" id="KW-0863">Zinc-finger</keyword>
<evidence type="ECO:0000256" key="3">
    <source>
        <dbReference type="ARBA" id="ARBA00022833"/>
    </source>
</evidence>
<dbReference type="InterPro" id="IPR024158">
    <property type="entry name" value="Mt_import_TIM15"/>
</dbReference>
<sequence length="135" mass="14966">MLLAFTCKKCITRNTKLISKAAYTKGVVIVTCEGCNNNHLIADNLNWFPDLEGKRNIEDILAAKGEQVYKGTLEVEPKISTITEESVSLTVETSSNCISNHMTKYKSIRIITKDADALLTSSRVKDRSNMSSTHP</sequence>
<keyword evidence="7" id="KW-1185">Reference proteome</keyword>
<evidence type="ECO:0000256" key="1">
    <source>
        <dbReference type="ARBA" id="ARBA00022723"/>
    </source>
</evidence>
<comment type="caution">
    <text evidence="6">The sequence shown here is derived from an EMBL/GenBank/DDBJ whole genome shotgun (WGS) entry which is preliminary data.</text>
</comment>
<keyword evidence="1" id="KW-0479">Metal-binding</keyword>
<evidence type="ECO:0000256" key="4">
    <source>
        <dbReference type="PROSITE-ProRule" id="PRU00834"/>
    </source>
</evidence>
<evidence type="ECO:0000259" key="5">
    <source>
        <dbReference type="PROSITE" id="PS51501"/>
    </source>
</evidence>
<dbReference type="Proteomes" id="UP001153148">
    <property type="component" value="Unassembled WGS sequence"/>
</dbReference>
<feature type="domain" description="DNL-type" evidence="5">
    <location>
        <begin position="1"/>
        <end position="89"/>
    </location>
</feature>
<dbReference type="InterPro" id="IPR007853">
    <property type="entry name" value="Znf_DNL-typ"/>
</dbReference>
<gene>
    <name evidence="6" type="ORF">TPAB3V08_LOCUS9774</name>
</gene>
<dbReference type="PANTHER" id="PTHR20922">
    <property type="entry name" value="DNL-TYPE ZINC FINGER PROTEIN"/>
    <property type="match status" value="1"/>
</dbReference>
<feature type="non-terminal residue" evidence="6">
    <location>
        <position position="135"/>
    </location>
</feature>
<keyword evidence="3" id="KW-0862">Zinc</keyword>
<dbReference type="PANTHER" id="PTHR20922:SF13">
    <property type="entry name" value="DNL-TYPE ZINC FINGER PROTEIN"/>
    <property type="match status" value="1"/>
</dbReference>
<reference evidence="6" key="1">
    <citation type="submission" date="2021-03" db="EMBL/GenBank/DDBJ databases">
        <authorList>
            <person name="Tran Van P."/>
        </authorList>
    </citation>
    <scope>NUCLEOTIDE SEQUENCE</scope>
</reference>
<dbReference type="EMBL" id="CAJPIN010022598">
    <property type="protein sequence ID" value="CAG2062826.1"/>
    <property type="molecule type" value="Genomic_DNA"/>
</dbReference>
<name>A0ABN7PBH6_TIMPD</name>
<accession>A0ABN7PBH6</accession>
<evidence type="ECO:0000313" key="7">
    <source>
        <dbReference type="Proteomes" id="UP001153148"/>
    </source>
</evidence>
<proteinExistence type="predicted"/>
<evidence type="ECO:0000313" key="6">
    <source>
        <dbReference type="EMBL" id="CAG2062826.1"/>
    </source>
</evidence>
<protein>
    <recommendedName>
        <fullName evidence="5">DNL-type domain-containing protein</fullName>
    </recommendedName>
</protein>
<organism evidence="6 7">
    <name type="scientific">Timema podura</name>
    <name type="common">Walking stick</name>
    <dbReference type="NCBI Taxonomy" id="61482"/>
    <lineage>
        <taxon>Eukaryota</taxon>
        <taxon>Metazoa</taxon>
        <taxon>Ecdysozoa</taxon>
        <taxon>Arthropoda</taxon>
        <taxon>Hexapoda</taxon>
        <taxon>Insecta</taxon>
        <taxon>Pterygota</taxon>
        <taxon>Neoptera</taxon>
        <taxon>Polyneoptera</taxon>
        <taxon>Phasmatodea</taxon>
        <taxon>Timematodea</taxon>
        <taxon>Timematoidea</taxon>
        <taxon>Timematidae</taxon>
        <taxon>Timema</taxon>
    </lineage>
</organism>
<dbReference type="PROSITE" id="PS51501">
    <property type="entry name" value="ZF_DNL"/>
    <property type="match status" value="1"/>
</dbReference>
<evidence type="ECO:0000256" key="2">
    <source>
        <dbReference type="ARBA" id="ARBA00022771"/>
    </source>
</evidence>
<dbReference type="Pfam" id="PF05180">
    <property type="entry name" value="zf-DNL"/>
    <property type="match status" value="1"/>
</dbReference>